<evidence type="ECO:0000313" key="3">
    <source>
        <dbReference type="Proteomes" id="UP000325433"/>
    </source>
</evidence>
<accession>A0A5N6WLD8</accession>
<gene>
    <name evidence="2" type="ORF">BDV41DRAFT_10687</name>
</gene>
<feature type="transmembrane region" description="Helical" evidence="1">
    <location>
        <begin position="7"/>
        <end position="27"/>
    </location>
</feature>
<evidence type="ECO:0000256" key="1">
    <source>
        <dbReference type="SAM" id="Phobius"/>
    </source>
</evidence>
<dbReference type="AlphaFoldDB" id="A0A5N6WLD8"/>
<reference evidence="3" key="1">
    <citation type="submission" date="2019-04" db="EMBL/GenBank/DDBJ databases">
        <title>Friends and foes A comparative genomics studyof 23 Aspergillus species from section Flavi.</title>
        <authorList>
            <consortium name="DOE Joint Genome Institute"/>
            <person name="Kjaerbolling I."/>
            <person name="Vesth T."/>
            <person name="Frisvad J.C."/>
            <person name="Nybo J.L."/>
            <person name="Theobald S."/>
            <person name="Kildgaard S."/>
            <person name="Isbrandt T."/>
            <person name="Kuo A."/>
            <person name="Sato A."/>
            <person name="Lyhne E.K."/>
            <person name="Kogle M.E."/>
            <person name="Wiebenga A."/>
            <person name="Kun R.S."/>
            <person name="Lubbers R.J."/>
            <person name="Makela M.R."/>
            <person name="Barry K."/>
            <person name="Chovatia M."/>
            <person name="Clum A."/>
            <person name="Daum C."/>
            <person name="Haridas S."/>
            <person name="He G."/>
            <person name="LaButti K."/>
            <person name="Lipzen A."/>
            <person name="Mondo S."/>
            <person name="Riley R."/>
            <person name="Salamov A."/>
            <person name="Simmons B.A."/>
            <person name="Magnuson J.K."/>
            <person name="Henrissat B."/>
            <person name="Mortensen U.H."/>
            <person name="Larsen T.O."/>
            <person name="Devries R.P."/>
            <person name="Grigoriev I.V."/>
            <person name="Machida M."/>
            <person name="Baker S.E."/>
            <person name="Andersen M.R."/>
        </authorList>
    </citation>
    <scope>NUCLEOTIDE SEQUENCE [LARGE SCALE GENOMIC DNA]</scope>
    <source>
        <strain evidence="3">CBS 130015</strain>
    </source>
</reference>
<organism evidence="2 3">
    <name type="scientific">Aspergillus transmontanensis</name>
    <dbReference type="NCBI Taxonomy" id="1034304"/>
    <lineage>
        <taxon>Eukaryota</taxon>
        <taxon>Fungi</taxon>
        <taxon>Dikarya</taxon>
        <taxon>Ascomycota</taxon>
        <taxon>Pezizomycotina</taxon>
        <taxon>Eurotiomycetes</taxon>
        <taxon>Eurotiomycetidae</taxon>
        <taxon>Eurotiales</taxon>
        <taxon>Aspergillaceae</taxon>
        <taxon>Aspergillus</taxon>
        <taxon>Aspergillus subgen. Circumdati</taxon>
    </lineage>
</organism>
<sequence>MFLRYHYYALYSILCIIFTHVFLISAATSRYLCIVFPPLHIEPSIKLTSIFPFRPFPLGSNLGEVHVTTDVI</sequence>
<name>A0A5N6WLD8_9EURO</name>
<keyword evidence="1" id="KW-1133">Transmembrane helix</keyword>
<evidence type="ECO:0000313" key="2">
    <source>
        <dbReference type="EMBL" id="KAE8320360.1"/>
    </source>
</evidence>
<keyword evidence="1" id="KW-0812">Transmembrane</keyword>
<keyword evidence="1" id="KW-0472">Membrane</keyword>
<dbReference type="Proteomes" id="UP000325433">
    <property type="component" value="Unassembled WGS sequence"/>
</dbReference>
<protein>
    <submittedName>
        <fullName evidence="2">Uncharacterized protein</fullName>
    </submittedName>
</protein>
<proteinExistence type="predicted"/>
<dbReference type="EMBL" id="ML738292">
    <property type="protein sequence ID" value="KAE8320360.1"/>
    <property type="molecule type" value="Genomic_DNA"/>
</dbReference>
<keyword evidence="3" id="KW-1185">Reference proteome</keyword>